<keyword evidence="8" id="KW-0129">CBS domain</keyword>
<keyword evidence="6 9" id="KW-1133">Transmembrane helix</keyword>
<dbReference type="InterPro" id="IPR046342">
    <property type="entry name" value="CBS_dom_sf"/>
</dbReference>
<gene>
    <name evidence="11" type="ORF">HT576_03295</name>
    <name evidence="12" type="ORF">HTZ84_17715</name>
</gene>
<evidence type="ECO:0000256" key="3">
    <source>
        <dbReference type="ARBA" id="ARBA00022448"/>
    </source>
</evidence>
<dbReference type="Proteomes" id="UP001016761">
    <property type="component" value="Unassembled WGS sequence"/>
</dbReference>
<dbReference type="PANTHER" id="PTHR41394">
    <property type="entry name" value="MAGNESIUM TRANSPORTER MGTE"/>
    <property type="match status" value="1"/>
</dbReference>
<dbReference type="InterPro" id="IPR036739">
    <property type="entry name" value="SLC41_membr_dom_sf"/>
</dbReference>
<evidence type="ECO:0000256" key="7">
    <source>
        <dbReference type="ARBA" id="ARBA00023136"/>
    </source>
</evidence>
<evidence type="ECO:0000313" key="12">
    <source>
        <dbReference type="EMBL" id="NUC74115.1"/>
    </source>
</evidence>
<protein>
    <submittedName>
        <fullName evidence="11">Magnesium transporter</fullName>
    </submittedName>
</protein>
<sequence>MAEQLTDVQQAIATSSTPAAEFQRLSRSRQREVFFLLPETIQQSLVEDMDPDQLREFVRRLDPDEVTDILALAAEDTRTAVLRRLDEDRRERVEYLLGFSSESAAGLMHLDYVTVDADRGLEEISNRVQRHEARTGRIPTIFVTEDGELLGELPGQVLAMSDDGPVELRDHVLETPTVAYDAADEEVLDVFREHPESSVAVLDDDGSVMGVIYAEDLLRVVEEEATETLYEFTGVQEEESILDGPLSKVRYRYKWLIINLGTAFLAAGAVGFFEDTIAAFTLLAVYMPVVAGMGGNAGTQSMAVTVRGIALDQISLSTGGRAVVNEIIAGAANGLITGVLVAVIASVFNQSPLLGLVLGVSMVLNLVIAGFFGTTIPLVLDKIGKDPATSATIFITTMTDVLGFFIFLGLAKAVL</sequence>
<dbReference type="AlphaFoldDB" id="A0A8J8KGI2"/>
<dbReference type="Proteomes" id="UP000728647">
    <property type="component" value="Unassembled WGS sequence"/>
</dbReference>
<dbReference type="OrthoDB" id="167700at2157"/>
<evidence type="ECO:0000256" key="5">
    <source>
        <dbReference type="ARBA" id="ARBA00022842"/>
    </source>
</evidence>
<evidence type="ECO:0000256" key="8">
    <source>
        <dbReference type="PROSITE-ProRule" id="PRU00703"/>
    </source>
</evidence>
<dbReference type="Gene3D" id="1.25.60.10">
    <property type="entry name" value="MgtE N-terminal domain-like"/>
    <property type="match status" value="1"/>
</dbReference>
<evidence type="ECO:0000256" key="9">
    <source>
        <dbReference type="SAM" id="Phobius"/>
    </source>
</evidence>
<dbReference type="RefSeq" id="WP_174681887.1">
    <property type="nucleotide sequence ID" value="NZ_JABUQZ010000001.1"/>
</dbReference>
<reference evidence="11 14" key="1">
    <citation type="submission" date="2020-06" db="EMBL/GenBank/DDBJ databases">
        <title>Haloterrigena sp. nov., an extremely halophilic archaeon isolated from a saline sediment.</title>
        <authorList>
            <person name="Liu B.-B."/>
        </authorList>
    </citation>
    <scope>NUCLEOTIDE SEQUENCE</scope>
    <source>
        <strain evidence="11">SYSU A121-1</strain>
        <strain evidence="12 14">SYSU A558-1</strain>
    </source>
</reference>
<evidence type="ECO:0000259" key="10">
    <source>
        <dbReference type="PROSITE" id="PS51371"/>
    </source>
</evidence>
<comment type="similarity">
    <text evidence="2">Belongs to the SLC41A transporter family.</text>
</comment>
<dbReference type="EMBL" id="JABURA010000001">
    <property type="protein sequence ID" value="NUB90059.1"/>
    <property type="molecule type" value="Genomic_DNA"/>
</dbReference>
<dbReference type="Pfam" id="PF01769">
    <property type="entry name" value="MgtE"/>
    <property type="match status" value="1"/>
</dbReference>
<dbReference type="InterPro" id="IPR006667">
    <property type="entry name" value="SLC41_membr_dom"/>
</dbReference>
<keyword evidence="14" id="KW-1185">Reference proteome</keyword>
<feature type="transmembrane region" description="Helical" evidence="9">
    <location>
        <begin position="327"/>
        <end position="348"/>
    </location>
</feature>
<dbReference type="Pfam" id="PF00571">
    <property type="entry name" value="CBS"/>
    <property type="match status" value="1"/>
</dbReference>
<name>A0A8J8KGI2_9EURY</name>
<feature type="domain" description="CBS" evidence="10">
    <location>
        <begin position="169"/>
        <end position="227"/>
    </location>
</feature>
<dbReference type="SUPFAM" id="SSF161093">
    <property type="entry name" value="MgtE membrane domain-like"/>
    <property type="match status" value="1"/>
</dbReference>
<dbReference type="GO" id="GO:0016020">
    <property type="term" value="C:membrane"/>
    <property type="evidence" value="ECO:0007669"/>
    <property type="project" value="UniProtKB-SubCell"/>
</dbReference>
<evidence type="ECO:0000256" key="4">
    <source>
        <dbReference type="ARBA" id="ARBA00022692"/>
    </source>
</evidence>
<dbReference type="SUPFAM" id="SSF54631">
    <property type="entry name" value="CBS-domain pair"/>
    <property type="match status" value="1"/>
</dbReference>
<dbReference type="SMART" id="SM00924">
    <property type="entry name" value="MgtE_N"/>
    <property type="match status" value="1"/>
</dbReference>
<dbReference type="Gene3D" id="1.10.357.20">
    <property type="entry name" value="SLC41 divalent cation transporters, integral membrane domain"/>
    <property type="match status" value="1"/>
</dbReference>
<comment type="subcellular location">
    <subcellularLocation>
        <location evidence="1">Membrane</location>
        <topology evidence="1">Multi-pass membrane protein</topology>
    </subcellularLocation>
</comment>
<keyword evidence="4 9" id="KW-0812">Transmembrane</keyword>
<accession>A0A8J8KGI2</accession>
<dbReference type="InterPro" id="IPR038076">
    <property type="entry name" value="MgtE_N_sf"/>
</dbReference>
<dbReference type="InterPro" id="IPR006668">
    <property type="entry name" value="Mg_transptr_MgtE_intracell_dom"/>
</dbReference>
<proteinExistence type="inferred from homology"/>
<dbReference type="InterPro" id="IPR000644">
    <property type="entry name" value="CBS_dom"/>
</dbReference>
<dbReference type="EMBL" id="JABUQZ010000001">
    <property type="protein sequence ID" value="NUC74115.1"/>
    <property type="molecule type" value="Genomic_DNA"/>
</dbReference>
<keyword evidence="3" id="KW-0813">Transport</keyword>
<comment type="caution">
    <text evidence="11">The sequence shown here is derived from an EMBL/GenBank/DDBJ whole genome shotgun (WGS) entry which is preliminary data.</text>
</comment>
<dbReference type="PROSITE" id="PS51371">
    <property type="entry name" value="CBS"/>
    <property type="match status" value="1"/>
</dbReference>
<dbReference type="PANTHER" id="PTHR41394:SF5">
    <property type="entry name" value="SLC41A_MGTE INTEGRAL MEMBRANE DOMAIN-CONTAINING PROTEIN"/>
    <property type="match status" value="1"/>
</dbReference>
<dbReference type="SUPFAM" id="SSF158791">
    <property type="entry name" value="MgtE N-terminal domain-like"/>
    <property type="match status" value="1"/>
</dbReference>
<feature type="transmembrane region" description="Helical" evidence="9">
    <location>
        <begin position="392"/>
        <end position="411"/>
    </location>
</feature>
<dbReference type="Gene3D" id="3.10.580.10">
    <property type="entry name" value="CBS-domain"/>
    <property type="match status" value="1"/>
</dbReference>
<organism evidence="11 13">
    <name type="scientific">Haloterrigena gelatinilytica</name>
    <dbReference type="NCBI Taxonomy" id="2741724"/>
    <lineage>
        <taxon>Archaea</taxon>
        <taxon>Methanobacteriati</taxon>
        <taxon>Methanobacteriota</taxon>
        <taxon>Stenosarchaea group</taxon>
        <taxon>Halobacteria</taxon>
        <taxon>Halobacteriales</taxon>
        <taxon>Natrialbaceae</taxon>
        <taxon>Haloterrigena</taxon>
    </lineage>
</organism>
<feature type="transmembrane region" description="Helical" evidence="9">
    <location>
        <begin position="255"/>
        <end position="273"/>
    </location>
</feature>
<feature type="transmembrane region" description="Helical" evidence="9">
    <location>
        <begin position="354"/>
        <end position="380"/>
    </location>
</feature>
<evidence type="ECO:0000256" key="1">
    <source>
        <dbReference type="ARBA" id="ARBA00004141"/>
    </source>
</evidence>
<evidence type="ECO:0000256" key="2">
    <source>
        <dbReference type="ARBA" id="ARBA00009749"/>
    </source>
</evidence>
<evidence type="ECO:0000313" key="13">
    <source>
        <dbReference type="Proteomes" id="UP000728647"/>
    </source>
</evidence>
<keyword evidence="5" id="KW-0460">Magnesium</keyword>
<dbReference type="GO" id="GO:0008324">
    <property type="term" value="F:monoatomic cation transmembrane transporter activity"/>
    <property type="evidence" value="ECO:0007669"/>
    <property type="project" value="InterPro"/>
</dbReference>
<keyword evidence="7 9" id="KW-0472">Membrane</keyword>
<evidence type="ECO:0000313" key="11">
    <source>
        <dbReference type="EMBL" id="NUB90059.1"/>
    </source>
</evidence>
<evidence type="ECO:0000256" key="6">
    <source>
        <dbReference type="ARBA" id="ARBA00022989"/>
    </source>
</evidence>
<dbReference type="Pfam" id="PF03448">
    <property type="entry name" value="MgtE_N"/>
    <property type="match status" value="1"/>
</dbReference>
<evidence type="ECO:0000313" key="14">
    <source>
        <dbReference type="Proteomes" id="UP001016761"/>
    </source>
</evidence>